<dbReference type="PROSITE" id="PS50222">
    <property type="entry name" value="EF_HAND_2"/>
    <property type="match status" value="2"/>
</dbReference>
<dbReference type="SUPFAM" id="SSF63380">
    <property type="entry name" value="Riboflavin synthase domain-like"/>
    <property type="match status" value="1"/>
</dbReference>
<evidence type="ECO:0000256" key="11">
    <source>
        <dbReference type="ARBA" id="ARBA00023002"/>
    </source>
</evidence>
<keyword evidence="18" id="KW-1185">Reference proteome</keyword>
<evidence type="ECO:0000256" key="3">
    <source>
        <dbReference type="ARBA" id="ARBA00022559"/>
    </source>
</evidence>
<keyword evidence="9" id="KW-0521">NADP</keyword>
<dbReference type="SUPFAM" id="SSF47473">
    <property type="entry name" value="EF-hand"/>
    <property type="match status" value="1"/>
</dbReference>
<dbReference type="Gene3D" id="3.40.50.80">
    <property type="entry name" value="Nucleotide-binding domain of ferredoxin-NADP reductase (FNR) module"/>
    <property type="match status" value="1"/>
</dbReference>
<reference evidence="17 18" key="1">
    <citation type="submission" date="2021-02" db="EMBL/GenBank/DDBJ databases">
        <title>Plant Genome Project.</title>
        <authorList>
            <person name="Zhang R.-G."/>
        </authorList>
    </citation>
    <scope>NUCLEOTIDE SEQUENCE [LARGE SCALE GENOMIC DNA]</scope>
    <source>
        <tissue evidence="17">Leaves</tissue>
    </source>
</reference>
<evidence type="ECO:0000256" key="6">
    <source>
        <dbReference type="ARBA" id="ARBA00022723"/>
    </source>
</evidence>
<organism evidence="17 18">
    <name type="scientific">Xanthoceras sorbifolium</name>
    <dbReference type="NCBI Taxonomy" id="99658"/>
    <lineage>
        <taxon>Eukaryota</taxon>
        <taxon>Viridiplantae</taxon>
        <taxon>Streptophyta</taxon>
        <taxon>Embryophyta</taxon>
        <taxon>Tracheophyta</taxon>
        <taxon>Spermatophyta</taxon>
        <taxon>Magnoliopsida</taxon>
        <taxon>eudicotyledons</taxon>
        <taxon>Gunneridae</taxon>
        <taxon>Pentapetalae</taxon>
        <taxon>rosids</taxon>
        <taxon>malvids</taxon>
        <taxon>Sapindales</taxon>
        <taxon>Sapindaceae</taxon>
        <taxon>Xanthoceroideae</taxon>
        <taxon>Xanthoceras</taxon>
    </lineage>
</organism>
<dbReference type="SMART" id="SM00054">
    <property type="entry name" value="EFh"/>
    <property type="match status" value="2"/>
</dbReference>
<sequence>MQNIGTDDERAASPDYHHHSDTQVVGSVKAANGTDLQKDPKLGVAVLARGLEEERYAASGSSSLVRSVSARIRYVSRELKLLTSYPKKPPPRIDETNITNVAAHALEGLELASETDNGHRWFVVEERFNKISIDGVLPRDRFCECIGMRDSKEFALELFDALSRRNGIQGNSISKVQLREFWDQISNQSFDTKLQTIIYMVDKDGDGRISEEEVKEIISLSASANKLSNINYQAEEYAALIMEELDPDHSGYITTDSLEKLLLQAPSQLAEGGGRRKLSKMLSQKMRPTKIHNPIRRSYHSTKYFLVDNWQRVWVMALWIWLMVGLFAYKYVQYRHRAAYEVMGHCVCMAKGAAETLKFNMALILLPICRNTITWLRNQTKIGVALPFDDNLNFHKAIAIGISIGTGIHVISHLACNFPRLLKASEDKYELMEPSFGKQPKSYWHFVKSVEVITGIVMLVLMAIAFTLATSLFRRNRLNLPNLFRKFSGFNAFWYSHHLFVIVYTLLFVHGYYLRLTHIWYEKTTWMYLAIPICLYAYERLIRALRSSINPVIIQKVAVYPGNVLLLHMSKPQNFKYKGGQYMFVNCPAVSPFEWHPFYMTSAPGDDHLSVHIRTLGDWTQQLKTIFSQVCQPSRNASSLLSANSLQGNINMPKVLIDGPYGAPTQDYKNYEVVLLVGMGIGVASMISIVKDIVQNSGAVLEDTELALENGTNSATTTVNPLNSGSRRIKTRQAYLYWVTREQGSFEWFKGVMNEVAELDYNNAIELHSYLTSVYEEGDARSTLIAMLQSLNLAKNGVDILSGTRVKSHFGKPNWRNVYKRIALKHTNTRVGAFYCGPPGLRQELRQLGLDFSHKTTTKFDFHPDQF</sequence>
<evidence type="ECO:0000313" key="17">
    <source>
        <dbReference type="EMBL" id="KAH7578482.1"/>
    </source>
</evidence>
<dbReference type="PRINTS" id="PR00466">
    <property type="entry name" value="GP91PHOX"/>
</dbReference>
<comment type="subcellular location">
    <subcellularLocation>
        <location evidence="1">Membrane</location>
        <topology evidence="1">Multi-pass membrane protein</topology>
    </subcellularLocation>
</comment>
<dbReference type="Proteomes" id="UP000827721">
    <property type="component" value="Unassembled WGS sequence"/>
</dbReference>
<evidence type="ECO:0000256" key="12">
    <source>
        <dbReference type="ARBA" id="ARBA00023136"/>
    </source>
</evidence>
<dbReference type="InterPro" id="IPR039261">
    <property type="entry name" value="FNR_nucleotide-bd"/>
</dbReference>
<dbReference type="PANTHER" id="PTHR11972:SF152">
    <property type="entry name" value="RESPIRATORY BURST OXIDASE HOMOLOG PROTEIN C"/>
    <property type="match status" value="1"/>
</dbReference>
<evidence type="ECO:0000259" key="16">
    <source>
        <dbReference type="PROSITE" id="PS51384"/>
    </source>
</evidence>
<keyword evidence="5 14" id="KW-0812">Transmembrane</keyword>
<dbReference type="EMBL" id="JAFEMO010000001">
    <property type="protein sequence ID" value="KAH7578482.1"/>
    <property type="molecule type" value="Genomic_DNA"/>
</dbReference>
<dbReference type="CDD" id="cd00051">
    <property type="entry name" value="EFh"/>
    <property type="match status" value="2"/>
</dbReference>
<dbReference type="InterPro" id="IPR018247">
    <property type="entry name" value="EF_Hand_1_Ca_BS"/>
</dbReference>
<dbReference type="InterPro" id="IPR000778">
    <property type="entry name" value="Cyt_b245_heavy_chain"/>
</dbReference>
<feature type="domain" description="EF-hand" evidence="15">
    <location>
        <begin position="189"/>
        <end position="224"/>
    </location>
</feature>
<dbReference type="Gene3D" id="2.40.30.10">
    <property type="entry name" value="Translation factors"/>
    <property type="match status" value="1"/>
</dbReference>
<dbReference type="Pfam" id="PF01794">
    <property type="entry name" value="Ferric_reduct"/>
    <property type="match status" value="1"/>
</dbReference>
<dbReference type="SFLD" id="SFLDG01169">
    <property type="entry name" value="NADPH_oxidase_subgroup_(NOX)"/>
    <property type="match status" value="1"/>
</dbReference>
<dbReference type="InterPro" id="IPR013130">
    <property type="entry name" value="Fe3_Rdtase_TM_dom"/>
</dbReference>
<keyword evidence="7" id="KW-0274">FAD</keyword>
<evidence type="ECO:0000256" key="14">
    <source>
        <dbReference type="SAM" id="Phobius"/>
    </source>
</evidence>
<dbReference type="Pfam" id="PF08030">
    <property type="entry name" value="NAD_binding_6"/>
    <property type="match status" value="1"/>
</dbReference>
<evidence type="ECO:0000256" key="10">
    <source>
        <dbReference type="ARBA" id="ARBA00022989"/>
    </source>
</evidence>
<gene>
    <name evidence="17" type="ORF">JRO89_XS01G0387300</name>
</gene>
<keyword evidence="4" id="KW-0285">Flavoprotein</keyword>
<keyword evidence="11" id="KW-0560">Oxidoreductase</keyword>
<evidence type="ECO:0000259" key="15">
    <source>
        <dbReference type="PROSITE" id="PS50222"/>
    </source>
</evidence>
<feature type="domain" description="EF-hand" evidence="15">
    <location>
        <begin position="233"/>
        <end position="268"/>
    </location>
</feature>
<dbReference type="Pfam" id="PF08414">
    <property type="entry name" value="NADPH_Ox"/>
    <property type="match status" value="1"/>
</dbReference>
<feature type="transmembrane region" description="Helical" evidence="14">
    <location>
        <begin position="452"/>
        <end position="473"/>
    </location>
</feature>
<dbReference type="InterPro" id="IPR013121">
    <property type="entry name" value="Fe_red_NAD-bd_6"/>
</dbReference>
<keyword evidence="3" id="KW-0575">Peroxidase</keyword>
<keyword evidence="12 14" id="KW-0472">Membrane</keyword>
<evidence type="ECO:0000256" key="7">
    <source>
        <dbReference type="ARBA" id="ARBA00022827"/>
    </source>
</evidence>
<dbReference type="Pfam" id="PF08022">
    <property type="entry name" value="FAD_binding_8"/>
    <property type="match status" value="1"/>
</dbReference>
<evidence type="ECO:0000256" key="2">
    <source>
        <dbReference type="ARBA" id="ARBA00007975"/>
    </source>
</evidence>
<keyword evidence="6" id="KW-0479">Metal-binding</keyword>
<evidence type="ECO:0000256" key="5">
    <source>
        <dbReference type="ARBA" id="ARBA00022692"/>
    </source>
</evidence>
<accession>A0ABQ8IP41</accession>
<dbReference type="PROSITE" id="PS00018">
    <property type="entry name" value="EF_HAND_1"/>
    <property type="match status" value="1"/>
</dbReference>
<protein>
    <submittedName>
        <fullName evidence="17">Uncharacterized protein</fullName>
    </submittedName>
</protein>
<feature type="region of interest" description="Disordered" evidence="13">
    <location>
        <begin position="1"/>
        <end position="35"/>
    </location>
</feature>
<feature type="compositionally biased region" description="Basic and acidic residues" evidence="13">
    <location>
        <begin position="7"/>
        <end position="21"/>
    </location>
</feature>
<dbReference type="InterPro" id="IPR017927">
    <property type="entry name" value="FAD-bd_FR_type"/>
</dbReference>
<feature type="domain" description="FAD-binding FR-type" evidence="16">
    <location>
        <begin position="547"/>
        <end position="667"/>
    </location>
</feature>
<dbReference type="InterPro" id="IPR013623">
    <property type="entry name" value="NADPH_Ox"/>
</dbReference>
<feature type="transmembrane region" description="Helical" evidence="14">
    <location>
        <begin position="493"/>
        <end position="513"/>
    </location>
</feature>
<evidence type="ECO:0000256" key="13">
    <source>
        <dbReference type="SAM" id="MobiDB-lite"/>
    </source>
</evidence>
<dbReference type="InterPro" id="IPR013112">
    <property type="entry name" value="FAD-bd_8"/>
</dbReference>
<dbReference type="InterPro" id="IPR017938">
    <property type="entry name" value="Riboflavin_synthase-like_b-brl"/>
</dbReference>
<feature type="transmembrane region" description="Helical" evidence="14">
    <location>
        <begin position="313"/>
        <end position="332"/>
    </location>
</feature>
<name>A0ABQ8IP41_9ROSI</name>
<proteinExistence type="inferred from homology"/>
<dbReference type="Gene3D" id="1.10.238.10">
    <property type="entry name" value="EF-hand"/>
    <property type="match status" value="1"/>
</dbReference>
<evidence type="ECO:0000313" key="18">
    <source>
        <dbReference type="Proteomes" id="UP000827721"/>
    </source>
</evidence>
<keyword evidence="10 14" id="KW-1133">Transmembrane helix</keyword>
<evidence type="ECO:0000256" key="1">
    <source>
        <dbReference type="ARBA" id="ARBA00004141"/>
    </source>
</evidence>
<dbReference type="CDD" id="cd06186">
    <property type="entry name" value="NOX_Duox_like_FAD_NADP"/>
    <property type="match status" value="1"/>
</dbReference>
<feature type="transmembrane region" description="Helical" evidence="14">
    <location>
        <begin position="673"/>
        <end position="690"/>
    </location>
</feature>
<evidence type="ECO:0000256" key="4">
    <source>
        <dbReference type="ARBA" id="ARBA00022630"/>
    </source>
</evidence>
<evidence type="ECO:0000256" key="8">
    <source>
        <dbReference type="ARBA" id="ARBA00022837"/>
    </source>
</evidence>
<comment type="similarity">
    <text evidence="2">Belongs to the RBOH (TC 5.B.1.3) family.</text>
</comment>
<dbReference type="InterPro" id="IPR002048">
    <property type="entry name" value="EF_hand_dom"/>
</dbReference>
<dbReference type="InterPro" id="IPR011992">
    <property type="entry name" value="EF-hand-dom_pair"/>
</dbReference>
<dbReference type="SUPFAM" id="SSF52343">
    <property type="entry name" value="Ferredoxin reductase-like, C-terminal NADP-linked domain"/>
    <property type="match status" value="1"/>
</dbReference>
<dbReference type="PANTHER" id="PTHR11972">
    <property type="entry name" value="NADPH OXIDASE"/>
    <property type="match status" value="1"/>
</dbReference>
<evidence type="ECO:0000256" key="9">
    <source>
        <dbReference type="ARBA" id="ARBA00022857"/>
    </source>
</evidence>
<dbReference type="InterPro" id="IPR050369">
    <property type="entry name" value="RBOH/FRE"/>
</dbReference>
<dbReference type="PROSITE" id="PS51384">
    <property type="entry name" value="FAD_FR"/>
    <property type="match status" value="1"/>
</dbReference>
<keyword evidence="8" id="KW-0106">Calcium</keyword>
<comment type="caution">
    <text evidence="17">The sequence shown here is derived from an EMBL/GenBank/DDBJ whole genome shotgun (WGS) entry which is preliminary data.</text>
</comment>